<proteinExistence type="predicted"/>
<dbReference type="Pfam" id="PF25543">
    <property type="entry name" value="zf-CCCH_tandem"/>
    <property type="match status" value="1"/>
</dbReference>
<keyword evidence="1" id="KW-0175">Coiled coil</keyword>
<dbReference type="OMA" id="FIRGFNM"/>
<dbReference type="AlphaFoldDB" id="Q5AUD7"/>
<dbReference type="InterPro" id="IPR057683">
    <property type="entry name" value="DUF7923"/>
</dbReference>
<feature type="coiled-coil region" evidence="1">
    <location>
        <begin position="25"/>
        <end position="73"/>
    </location>
</feature>
<dbReference type="Proteomes" id="UP000000560">
    <property type="component" value="Chromosome II"/>
</dbReference>
<dbReference type="GeneID" id="2868894"/>
<name>Q5AUD7_EMENI</name>
<organism evidence="4 5">
    <name type="scientific">Emericella nidulans (strain FGSC A4 / ATCC 38163 / CBS 112.46 / NRRL 194 / M139)</name>
    <name type="common">Aspergillus nidulans</name>
    <dbReference type="NCBI Taxonomy" id="227321"/>
    <lineage>
        <taxon>Eukaryota</taxon>
        <taxon>Fungi</taxon>
        <taxon>Dikarya</taxon>
        <taxon>Ascomycota</taxon>
        <taxon>Pezizomycotina</taxon>
        <taxon>Eurotiomycetes</taxon>
        <taxon>Eurotiomycetidae</taxon>
        <taxon>Eurotiales</taxon>
        <taxon>Aspergillaceae</taxon>
        <taxon>Aspergillus</taxon>
        <taxon>Aspergillus subgen. Nidulantes</taxon>
    </lineage>
</organism>
<accession>Q5AUD7</accession>
<evidence type="ECO:0000256" key="1">
    <source>
        <dbReference type="SAM" id="Coils"/>
    </source>
</evidence>
<reference evidence="5" key="2">
    <citation type="journal article" date="2009" name="Fungal Genet. Biol.">
        <title>The 2008 update of the Aspergillus nidulans genome annotation: a community effort.</title>
        <authorList>
            <person name="Wortman J.R."/>
            <person name="Gilsenan J.M."/>
            <person name="Joardar V."/>
            <person name="Deegan J."/>
            <person name="Clutterbuck J."/>
            <person name="Andersen M.R."/>
            <person name="Archer D."/>
            <person name="Bencina M."/>
            <person name="Braus G."/>
            <person name="Coutinho P."/>
            <person name="von Dohren H."/>
            <person name="Doonan J."/>
            <person name="Driessen A.J."/>
            <person name="Durek P."/>
            <person name="Espeso E."/>
            <person name="Fekete E."/>
            <person name="Flipphi M."/>
            <person name="Estrada C.G."/>
            <person name="Geysens S."/>
            <person name="Goldman G."/>
            <person name="de Groot P.W."/>
            <person name="Hansen K."/>
            <person name="Harris S.D."/>
            <person name="Heinekamp T."/>
            <person name="Helmstaedt K."/>
            <person name="Henrissat B."/>
            <person name="Hofmann G."/>
            <person name="Homan T."/>
            <person name="Horio T."/>
            <person name="Horiuchi H."/>
            <person name="James S."/>
            <person name="Jones M."/>
            <person name="Karaffa L."/>
            <person name="Karanyi Z."/>
            <person name="Kato M."/>
            <person name="Keller N."/>
            <person name="Kelly D.E."/>
            <person name="Kiel J.A."/>
            <person name="Kim J.M."/>
            <person name="van der Klei I.J."/>
            <person name="Klis F.M."/>
            <person name="Kovalchuk A."/>
            <person name="Krasevec N."/>
            <person name="Kubicek C.P."/>
            <person name="Liu B."/>
            <person name="Maccabe A."/>
            <person name="Meyer V."/>
            <person name="Mirabito P."/>
            <person name="Miskei M."/>
            <person name="Mos M."/>
            <person name="Mullins J."/>
            <person name="Nelson D.R."/>
            <person name="Nielsen J."/>
            <person name="Oakley B.R."/>
            <person name="Osmani S.A."/>
            <person name="Pakula T."/>
            <person name="Paszewski A."/>
            <person name="Paulsen I."/>
            <person name="Pilsyk S."/>
            <person name="Pocsi I."/>
            <person name="Punt P.J."/>
            <person name="Ram A.F."/>
            <person name="Ren Q."/>
            <person name="Robellet X."/>
            <person name="Robson G."/>
            <person name="Seiboth B."/>
            <person name="van Solingen P."/>
            <person name="Specht T."/>
            <person name="Sun J."/>
            <person name="Taheri-Talesh N."/>
            <person name="Takeshita N."/>
            <person name="Ussery D."/>
            <person name="vanKuyk P.A."/>
            <person name="Visser H."/>
            <person name="van de Vondervoort P.J."/>
            <person name="de Vries R.P."/>
            <person name="Walton J."/>
            <person name="Xiang X."/>
            <person name="Xiong Y."/>
            <person name="Zeng A.P."/>
            <person name="Brandt B.W."/>
            <person name="Cornell M.J."/>
            <person name="van den Hondel C.A."/>
            <person name="Visser J."/>
            <person name="Oliver S.G."/>
            <person name="Turner G."/>
        </authorList>
    </citation>
    <scope>GENOME REANNOTATION</scope>
    <source>
        <strain evidence="5">FGSC A4 / ATCC 38163 / CBS 112.46 / NRRL 194 / M139</strain>
    </source>
</reference>
<dbReference type="OrthoDB" id="2270193at2759"/>
<dbReference type="KEGG" id="ani:ANIA_08093"/>
<reference evidence="5" key="1">
    <citation type="journal article" date="2005" name="Nature">
        <title>Sequencing of Aspergillus nidulans and comparative analysis with A. fumigatus and A. oryzae.</title>
        <authorList>
            <person name="Galagan J.E."/>
            <person name="Calvo S.E."/>
            <person name="Cuomo C."/>
            <person name="Ma L.J."/>
            <person name="Wortman J.R."/>
            <person name="Batzoglou S."/>
            <person name="Lee S.I."/>
            <person name="Basturkmen M."/>
            <person name="Spevak C.C."/>
            <person name="Clutterbuck J."/>
            <person name="Kapitonov V."/>
            <person name="Jurka J."/>
            <person name="Scazzocchio C."/>
            <person name="Farman M."/>
            <person name="Butler J."/>
            <person name="Purcell S."/>
            <person name="Harris S."/>
            <person name="Braus G.H."/>
            <person name="Draht O."/>
            <person name="Busch S."/>
            <person name="D'Enfert C."/>
            <person name="Bouchier C."/>
            <person name="Goldman G.H."/>
            <person name="Bell-Pedersen D."/>
            <person name="Griffiths-Jones S."/>
            <person name="Doonan J.H."/>
            <person name="Yu J."/>
            <person name="Vienken K."/>
            <person name="Pain A."/>
            <person name="Freitag M."/>
            <person name="Selker E.U."/>
            <person name="Archer D.B."/>
            <person name="Penalva M.A."/>
            <person name="Oakley B.R."/>
            <person name="Momany M."/>
            <person name="Tanaka T."/>
            <person name="Kumagai T."/>
            <person name="Asai K."/>
            <person name="Machida M."/>
            <person name="Nierman W.C."/>
            <person name="Denning D.W."/>
            <person name="Caddick M."/>
            <person name="Hynes M."/>
            <person name="Paoletti M."/>
            <person name="Fischer R."/>
            <person name="Miller B."/>
            <person name="Dyer P."/>
            <person name="Sachs M.S."/>
            <person name="Osmani S.A."/>
            <person name="Birren B.W."/>
        </authorList>
    </citation>
    <scope>NUCLEOTIDE SEQUENCE [LARGE SCALE GENOMIC DNA]</scope>
    <source>
        <strain evidence="5">FGSC A4 / ATCC 38163 / CBS 112.46 / NRRL 194 / M139</strain>
    </source>
</reference>
<feature type="domain" description="Tandem CCCH zinc finger" evidence="3">
    <location>
        <begin position="396"/>
        <end position="421"/>
    </location>
</feature>
<dbReference type="InParanoid" id="Q5AUD7"/>
<evidence type="ECO:0000259" key="3">
    <source>
        <dbReference type="Pfam" id="PF25543"/>
    </source>
</evidence>
<feature type="domain" description="DUF7923" evidence="2">
    <location>
        <begin position="95"/>
        <end position="262"/>
    </location>
</feature>
<evidence type="ECO:0000313" key="5">
    <source>
        <dbReference type="Proteomes" id="UP000000560"/>
    </source>
</evidence>
<dbReference type="HOGENOM" id="CLU_031811_0_0_1"/>
<dbReference type="EMBL" id="BN001302">
    <property type="protein sequence ID" value="CBF73870.1"/>
    <property type="molecule type" value="Genomic_DNA"/>
</dbReference>
<evidence type="ECO:0000313" key="4">
    <source>
        <dbReference type="EMBL" id="CBF73870.1"/>
    </source>
</evidence>
<gene>
    <name evidence="4" type="ORF">ANIA_08093</name>
</gene>
<dbReference type="PANTHER" id="PTHR37543:SF1">
    <property type="entry name" value="CCCH ZINC FINGER DNA BINDING PROTEIN (AFU_ORTHOLOGUE AFUA_5G12760)"/>
    <property type="match status" value="1"/>
</dbReference>
<accession>C8V6F5</accession>
<keyword evidence="5" id="KW-1185">Reference proteome</keyword>
<dbReference type="InterPro" id="IPR057654">
    <property type="entry name" value="Znf-CCCH_tandem"/>
</dbReference>
<dbReference type="STRING" id="227321.Q5AUD7"/>
<dbReference type="eggNOG" id="ENOG502SM7V">
    <property type="taxonomic scope" value="Eukaryota"/>
</dbReference>
<dbReference type="RefSeq" id="XP_681362.1">
    <property type="nucleotide sequence ID" value="XM_676270.1"/>
</dbReference>
<protein>
    <submittedName>
        <fullName evidence="4">CCCH zinc finger DNA binding protein (AFU_orthologue AFUA_5G12760)</fullName>
    </submittedName>
</protein>
<sequence>MIDPAVLRRQHDELCKAESSKDEIIKNLFEHIEDLEEKLQIEKNEVDSQRRAVISLRDERNEFKAQMEDLVDEKAPDAAIQRDMHLSREATTPNRYQFQDRFIQDGKKGGHDAAQALIYAVQEHIKEIDPKASPIINCNIRVYSNVHGLTKVYRETGIIRSDSDLSAFIRGFNMENPLCDFVDAGNGKECADVKIKGLFAEDINNVHCRRIIFCASADSGYARVLGPHRGSRRISIVKGPPFPREMAELAASFETVTFSDVFKSSKLLLPVRKLSSQDITSPAIASANMPAIVHNHNSIPNYASAAKAAAAATIAPTKDSKTKSESKPRLLVCLNARNQRVDSVLKKSSKEAITALKRRKLCNQFHILGYCHNMATYGSCTHEHGTELSMQELNDLMRVARLTPCFSGLMCRDVNCISGHQLIVNSRICTT</sequence>
<dbReference type="PANTHER" id="PTHR37543">
    <property type="entry name" value="CCCH ZINC FINGER DNA BINDING PROTEIN (AFU_ORTHOLOGUE AFUA_5G12760)"/>
    <property type="match status" value="1"/>
</dbReference>
<evidence type="ECO:0000259" key="2">
    <source>
        <dbReference type="Pfam" id="PF25540"/>
    </source>
</evidence>
<dbReference type="Pfam" id="PF25540">
    <property type="entry name" value="DUF7923"/>
    <property type="match status" value="1"/>
</dbReference>